<protein>
    <submittedName>
        <fullName evidence="3">Aromatic compound dioxygenase</fullName>
    </submittedName>
</protein>
<dbReference type="CDD" id="cd03457">
    <property type="entry name" value="intradiol_dioxygenase_like"/>
    <property type="match status" value="1"/>
</dbReference>
<sequence>MVQLSSFLSAAAASVFLGTNIVLSHPGHDVKAEYAQRHAALEAMPLEKKSLARCAEKLKARGHEAKLKARREGIVANLREKRSIERRGFLRARDLDTVLATDHHSNLTGVSIDSSADDLFGTQKSCILSPEVTQGPYYVSGELIRQDITEGGDGVPLTVDVQLLDVNTCEPVPDVLVDFWHCNSTGVYSGVIASGNGDQSDTTNIDKTFLRGIQQTNEDGVLTFDTLFPGHYTGRAVHIHILSHTGATLQANNTITGGNTSHVGQIFFDQDLISTVEAQEPYASNTQELTENSKDDILAEEAGDIDPFIEYVLVGDDISDGVFGWIAFGIDPSASYDVSPAVMYYAEGGVENENSNFVGPGGAGGPPSGAPDVPGAPGTTPGAAATPTPTIAGVVSARTGAAAKKGLALGAAMALPFVHLLG</sequence>
<gene>
    <name evidence="3" type="ORF">EJ05DRAFT_538557</name>
</gene>
<name>A0A6A6W396_9PEZI</name>
<evidence type="ECO:0000259" key="2">
    <source>
        <dbReference type="Pfam" id="PF00775"/>
    </source>
</evidence>
<dbReference type="GeneID" id="54490515"/>
<dbReference type="Proteomes" id="UP000799437">
    <property type="component" value="Unassembled WGS sequence"/>
</dbReference>
<dbReference type="GO" id="GO:0016702">
    <property type="term" value="F:oxidoreductase activity, acting on single donors with incorporation of molecular oxygen, incorporation of two atoms of oxygen"/>
    <property type="evidence" value="ECO:0007669"/>
    <property type="project" value="InterPro"/>
</dbReference>
<proteinExistence type="predicted"/>
<dbReference type="OrthoDB" id="121380at2759"/>
<dbReference type="Pfam" id="PF00775">
    <property type="entry name" value="Dioxygenase_C"/>
    <property type="match status" value="1"/>
</dbReference>
<dbReference type="PANTHER" id="PTHR34315">
    <property type="match status" value="1"/>
</dbReference>
<dbReference type="RefSeq" id="XP_033599783.1">
    <property type="nucleotide sequence ID" value="XM_033749461.1"/>
</dbReference>
<dbReference type="InterPro" id="IPR000627">
    <property type="entry name" value="Intradiol_dOase_C"/>
</dbReference>
<dbReference type="SUPFAM" id="SSF49482">
    <property type="entry name" value="Aromatic compound dioxygenase"/>
    <property type="match status" value="1"/>
</dbReference>
<evidence type="ECO:0000313" key="4">
    <source>
        <dbReference type="Proteomes" id="UP000799437"/>
    </source>
</evidence>
<reference evidence="3" key="1">
    <citation type="journal article" date="2020" name="Stud. Mycol.">
        <title>101 Dothideomycetes genomes: a test case for predicting lifestyles and emergence of pathogens.</title>
        <authorList>
            <person name="Haridas S."/>
            <person name="Albert R."/>
            <person name="Binder M."/>
            <person name="Bloem J."/>
            <person name="Labutti K."/>
            <person name="Salamov A."/>
            <person name="Andreopoulos B."/>
            <person name="Baker S."/>
            <person name="Barry K."/>
            <person name="Bills G."/>
            <person name="Bluhm B."/>
            <person name="Cannon C."/>
            <person name="Castanera R."/>
            <person name="Culley D."/>
            <person name="Daum C."/>
            <person name="Ezra D."/>
            <person name="Gonzalez J."/>
            <person name="Henrissat B."/>
            <person name="Kuo A."/>
            <person name="Liang C."/>
            <person name="Lipzen A."/>
            <person name="Lutzoni F."/>
            <person name="Magnuson J."/>
            <person name="Mondo S."/>
            <person name="Nolan M."/>
            <person name="Ohm R."/>
            <person name="Pangilinan J."/>
            <person name="Park H.-J."/>
            <person name="Ramirez L."/>
            <person name="Alfaro M."/>
            <person name="Sun H."/>
            <person name="Tritt A."/>
            <person name="Yoshinaga Y."/>
            <person name="Zwiers L.-H."/>
            <person name="Turgeon B."/>
            <person name="Goodwin S."/>
            <person name="Spatafora J."/>
            <person name="Crous P."/>
            <person name="Grigoriev I."/>
        </authorList>
    </citation>
    <scope>NUCLEOTIDE SEQUENCE</scope>
    <source>
        <strain evidence="3">CBS 121739</strain>
    </source>
</reference>
<feature type="domain" description="Intradiol ring-cleavage dioxygenases" evidence="2">
    <location>
        <begin position="135"/>
        <end position="236"/>
    </location>
</feature>
<organism evidence="3 4">
    <name type="scientific">Pseudovirgaria hyperparasitica</name>
    <dbReference type="NCBI Taxonomy" id="470096"/>
    <lineage>
        <taxon>Eukaryota</taxon>
        <taxon>Fungi</taxon>
        <taxon>Dikarya</taxon>
        <taxon>Ascomycota</taxon>
        <taxon>Pezizomycotina</taxon>
        <taxon>Dothideomycetes</taxon>
        <taxon>Dothideomycetes incertae sedis</taxon>
        <taxon>Acrospermales</taxon>
        <taxon>Acrospermaceae</taxon>
        <taxon>Pseudovirgaria</taxon>
    </lineage>
</organism>
<evidence type="ECO:0000313" key="3">
    <source>
        <dbReference type="EMBL" id="KAF2757332.1"/>
    </source>
</evidence>
<dbReference type="PANTHER" id="PTHR34315:SF1">
    <property type="entry name" value="INTRADIOL RING-CLEAVAGE DIOXYGENASES DOMAIN-CONTAINING PROTEIN-RELATED"/>
    <property type="match status" value="1"/>
</dbReference>
<feature type="region of interest" description="Disordered" evidence="1">
    <location>
        <begin position="356"/>
        <end position="387"/>
    </location>
</feature>
<feature type="compositionally biased region" description="Low complexity" evidence="1">
    <location>
        <begin position="370"/>
        <end position="387"/>
    </location>
</feature>
<dbReference type="InterPro" id="IPR015889">
    <property type="entry name" value="Intradiol_dOase_core"/>
</dbReference>
<dbReference type="EMBL" id="ML996573">
    <property type="protein sequence ID" value="KAF2757332.1"/>
    <property type="molecule type" value="Genomic_DNA"/>
</dbReference>
<keyword evidence="4" id="KW-1185">Reference proteome</keyword>
<dbReference type="AlphaFoldDB" id="A0A6A6W396"/>
<dbReference type="GO" id="GO:0008199">
    <property type="term" value="F:ferric iron binding"/>
    <property type="evidence" value="ECO:0007669"/>
    <property type="project" value="InterPro"/>
</dbReference>
<keyword evidence="3" id="KW-0560">Oxidoreductase</keyword>
<keyword evidence="3" id="KW-0223">Dioxygenase</keyword>
<evidence type="ECO:0000256" key="1">
    <source>
        <dbReference type="SAM" id="MobiDB-lite"/>
    </source>
</evidence>
<accession>A0A6A6W396</accession>
<dbReference type="Gene3D" id="2.60.130.10">
    <property type="entry name" value="Aromatic compound dioxygenase"/>
    <property type="match status" value="1"/>
</dbReference>